<protein>
    <submittedName>
        <fullName evidence="3">M1 family metallopeptidase</fullName>
    </submittedName>
</protein>
<dbReference type="GO" id="GO:0008270">
    <property type="term" value="F:zinc ion binding"/>
    <property type="evidence" value="ECO:0007669"/>
    <property type="project" value="InterPro"/>
</dbReference>
<dbReference type="AlphaFoldDB" id="A0A5C9A513"/>
<dbReference type="InterPro" id="IPR034015">
    <property type="entry name" value="M1_LTA4H"/>
</dbReference>
<keyword evidence="1" id="KW-0479">Metal-binding</keyword>
<comment type="cofactor">
    <cofactor evidence="1">
        <name>Zn(2+)</name>
        <dbReference type="ChEBI" id="CHEBI:29105"/>
    </cofactor>
    <text evidence="1">Binds 1 zinc ion per subunit.</text>
</comment>
<evidence type="ECO:0000259" key="2">
    <source>
        <dbReference type="Pfam" id="PF01433"/>
    </source>
</evidence>
<feature type="domain" description="Peptidase M1 membrane alanine aminopeptidase" evidence="2">
    <location>
        <begin position="339"/>
        <end position="452"/>
    </location>
</feature>
<dbReference type="Gene3D" id="1.10.390.10">
    <property type="entry name" value="Neutral Protease Domain 2"/>
    <property type="match status" value="1"/>
</dbReference>
<feature type="binding site" evidence="1">
    <location>
        <position position="368"/>
    </location>
    <ligand>
        <name>Zn(2+)</name>
        <dbReference type="ChEBI" id="CHEBI:29105"/>
        <note>catalytic</note>
    </ligand>
</feature>
<dbReference type="InterPro" id="IPR042097">
    <property type="entry name" value="Aminopeptidase_N-like_N_sf"/>
</dbReference>
<feature type="binding site" evidence="1">
    <location>
        <position position="349"/>
    </location>
    <ligand>
        <name>Zn(2+)</name>
        <dbReference type="ChEBI" id="CHEBI:29105"/>
        <note>catalytic</note>
    </ligand>
</feature>
<dbReference type="OrthoDB" id="100605at2"/>
<dbReference type="InterPro" id="IPR014782">
    <property type="entry name" value="Peptidase_M1_dom"/>
</dbReference>
<dbReference type="EMBL" id="VRYZ01000001">
    <property type="protein sequence ID" value="TXS95159.1"/>
    <property type="molecule type" value="Genomic_DNA"/>
</dbReference>
<accession>A0A5C9A513</accession>
<dbReference type="GO" id="GO:0008237">
    <property type="term" value="F:metallopeptidase activity"/>
    <property type="evidence" value="ECO:0007669"/>
    <property type="project" value="InterPro"/>
</dbReference>
<dbReference type="CDD" id="cd09603">
    <property type="entry name" value="M1_APN_like"/>
    <property type="match status" value="1"/>
</dbReference>
<gene>
    <name evidence="3" type="ORF">FVW59_03215</name>
</gene>
<dbReference type="SUPFAM" id="SSF55486">
    <property type="entry name" value="Metalloproteases ('zincins'), catalytic domain"/>
    <property type="match status" value="1"/>
</dbReference>
<reference evidence="3 4" key="1">
    <citation type="submission" date="2019-08" db="EMBL/GenBank/DDBJ databases">
        <title>Parahaliea maris sp. nov., isolated from the surface seawater.</title>
        <authorList>
            <person name="Liu Y."/>
        </authorList>
    </citation>
    <scope>NUCLEOTIDE SEQUENCE [LARGE SCALE GENOMIC DNA]</scope>
    <source>
        <strain evidence="3 4">S2-26</strain>
    </source>
</reference>
<keyword evidence="4" id="KW-1185">Reference proteome</keyword>
<evidence type="ECO:0000256" key="1">
    <source>
        <dbReference type="PIRSR" id="PIRSR634015-3"/>
    </source>
</evidence>
<dbReference type="SUPFAM" id="SSF63737">
    <property type="entry name" value="Leukotriene A4 hydrolase N-terminal domain"/>
    <property type="match status" value="1"/>
</dbReference>
<comment type="caution">
    <text evidence="3">The sequence shown here is derived from an EMBL/GenBank/DDBJ whole genome shotgun (WGS) entry which is preliminary data.</text>
</comment>
<dbReference type="PANTHER" id="PTHR45726:SF3">
    <property type="entry name" value="LEUKOTRIENE A-4 HYDROLASE"/>
    <property type="match status" value="1"/>
</dbReference>
<sequence length="598" mass="66304">MLAAANAFGETTDGGVADGAADAVPAIVISALEAAARGEAFADDLHPETAKTGKPPSSVQQAFDVRHYALSVRIQPESRSIEGTLDLTFRAIEPLSAIELDLDPDLTVHAASMAGVAATFERNGDSFTVALPVQVDAGETRVVRVSYGGQPHIALAPPWHGGFVWSEVDGTPWFATAVQTEGCDLWWPCKDTYADKPEEGVEVAVSAPRGVMVASVGVLAGVTEGDDGFDTWRWVSRHPYTGYAIAINGGPYEVIEESYTGVNGTTYPVQFWALKKNVDKARKLVLSEVFDDLAFFERLLGPYPWGDEKVGFVETPHLGMEHQTINGYGEQYKRGKHGFDQLLHHELAHEWFGNVMTHRRPQDAWLHEGYGAYMQAVYAEELVGAMGYFDRMYEAYVSNEHCLPVVNPGVGDVGEAFDNRDIYTKGAWMLHTLRRYMGEQPFWGGTRRLLYDTREPWSLAYPIAPRYRTTEEFIRIMSEEAGEDLSWLVAAYLDEAGMPELQARRQDGQLKLAWKVPGDRPFPMPVTIRINGEEQRVAMGGAPVAVPLPDGASVILDPHSDILRDLPIIGDCAEQTDAQIQYNIDRFTRMAREYSWQR</sequence>
<dbReference type="Proteomes" id="UP000321933">
    <property type="component" value="Unassembled WGS sequence"/>
</dbReference>
<proteinExistence type="predicted"/>
<evidence type="ECO:0000313" key="4">
    <source>
        <dbReference type="Proteomes" id="UP000321933"/>
    </source>
</evidence>
<keyword evidence="1" id="KW-0862">Zinc</keyword>
<evidence type="ECO:0000313" key="3">
    <source>
        <dbReference type="EMBL" id="TXS95159.1"/>
    </source>
</evidence>
<dbReference type="Pfam" id="PF01433">
    <property type="entry name" value="Peptidase_M1"/>
    <property type="match status" value="1"/>
</dbReference>
<name>A0A5C9A513_9GAMM</name>
<dbReference type="Gene3D" id="2.60.40.1730">
    <property type="entry name" value="tricorn interacting facor f3 domain"/>
    <property type="match status" value="1"/>
</dbReference>
<organism evidence="3 4">
    <name type="scientific">Parahaliea aestuarii</name>
    <dbReference type="NCBI Taxonomy" id="1852021"/>
    <lineage>
        <taxon>Bacteria</taxon>
        <taxon>Pseudomonadati</taxon>
        <taxon>Pseudomonadota</taxon>
        <taxon>Gammaproteobacteria</taxon>
        <taxon>Cellvibrionales</taxon>
        <taxon>Halieaceae</taxon>
        <taxon>Parahaliea</taxon>
    </lineage>
</organism>
<dbReference type="InterPro" id="IPR027268">
    <property type="entry name" value="Peptidase_M4/M1_CTD_sf"/>
</dbReference>
<dbReference type="PANTHER" id="PTHR45726">
    <property type="entry name" value="LEUKOTRIENE A-4 HYDROLASE"/>
    <property type="match status" value="1"/>
</dbReference>
<feature type="binding site" evidence="1">
    <location>
        <position position="345"/>
    </location>
    <ligand>
        <name>Zn(2+)</name>
        <dbReference type="ChEBI" id="CHEBI:29105"/>
        <note>catalytic</note>
    </ligand>
</feature>